<dbReference type="PANTHER" id="PTHR33463">
    <property type="entry name" value="NB-ARC DOMAIN-CONTAINING PROTEIN-RELATED"/>
    <property type="match status" value="1"/>
</dbReference>
<evidence type="ECO:0000256" key="2">
    <source>
        <dbReference type="SAM" id="Coils"/>
    </source>
</evidence>
<organism evidence="3 4">
    <name type="scientific">Gossypium tomentosum</name>
    <name type="common">Hawaiian cotton</name>
    <name type="synonym">Gossypium sandvicense</name>
    <dbReference type="NCBI Taxonomy" id="34277"/>
    <lineage>
        <taxon>Eukaryota</taxon>
        <taxon>Viridiplantae</taxon>
        <taxon>Streptophyta</taxon>
        <taxon>Embryophyta</taxon>
        <taxon>Tracheophyta</taxon>
        <taxon>Spermatophyta</taxon>
        <taxon>Magnoliopsida</taxon>
        <taxon>eudicotyledons</taxon>
        <taxon>Gunneridae</taxon>
        <taxon>Pentapetalae</taxon>
        <taxon>rosids</taxon>
        <taxon>malvids</taxon>
        <taxon>Malvales</taxon>
        <taxon>Malvaceae</taxon>
        <taxon>Malvoideae</taxon>
        <taxon>Gossypium</taxon>
    </lineage>
</organism>
<reference evidence="3 4" key="1">
    <citation type="submission" date="2019-07" db="EMBL/GenBank/DDBJ databases">
        <title>WGS assembly of Gossypium tomentosum.</title>
        <authorList>
            <person name="Chen Z.J."/>
            <person name="Sreedasyam A."/>
            <person name="Ando A."/>
            <person name="Song Q."/>
            <person name="De L."/>
            <person name="Hulse-Kemp A."/>
            <person name="Ding M."/>
            <person name="Ye W."/>
            <person name="Kirkbride R."/>
            <person name="Jenkins J."/>
            <person name="Plott C."/>
            <person name="Lovell J."/>
            <person name="Lin Y.-M."/>
            <person name="Vaughn R."/>
            <person name="Liu B."/>
            <person name="Li W."/>
            <person name="Simpson S."/>
            <person name="Scheffler B."/>
            <person name="Saski C."/>
            <person name="Grover C."/>
            <person name="Hu G."/>
            <person name="Conover J."/>
            <person name="Carlson J."/>
            <person name="Shu S."/>
            <person name="Boston L."/>
            <person name="Williams M."/>
            <person name="Peterson D."/>
            <person name="Mcgee K."/>
            <person name="Jones D."/>
            <person name="Wendel J."/>
            <person name="Stelly D."/>
            <person name="Grimwood J."/>
            <person name="Schmutz J."/>
        </authorList>
    </citation>
    <scope>NUCLEOTIDE SEQUENCE [LARGE SCALE GENOMIC DNA]</scope>
    <source>
        <strain evidence="3">7179.01</strain>
    </source>
</reference>
<dbReference type="PANTHER" id="PTHR33463:SF203">
    <property type="entry name" value="AAA+ ATPASE DOMAIN-CONTAINING PROTEIN"/>
    <property type="match status" value="1"/>
</dbReference>
<evidence type="ECO:0000313" key="3">
    <source>
        <dbReference type="EMBL" id="TYH74848.1"/>
    </source>
</evidence>
<feature type="coiled-coil region" evidence="2">
    <location>
        <begin position="35"/>
        <end position="62"/>
    </location>
</feature>
<keyword evidence="1" id="KW-0611">Plant defense</keyword>
<dbReference type="Proteomes" id="UP000322667">
    <property type="component" value="Chromosome D05"/>
</dbReference>
<accession>A0A5D2L682</accession>
<dbReference type="AlphaFoldDB" id="A0A5D2L682"/>
<keyword evidence="2" id="KW-0175">Coiled coil</keyword>
<protein>
    <submittedName>
        <fullName evidence="3">Uncharacterized protein</fullName>
    </submittedName>
</protein>
<evidence type="ECO:0000313" key="4">
    <source>
        <dbReference type="Proteomes" id="UP000322667"/>
    </source>
</evidence>
<name>A0A5D2L682_GOSTO</name>
<gene>
    <name evidence="3" type="ORF">ES332_D05G431900v1</name>
</gene>
<proteinExistence type="predicted"/>
<dbReference type="InterPro" id="IPR050905">
    <property type="entry name" value="Plant_NBS-LRR"/>
</dbReference>
<keyword evidence="4" id="KW-1185">Reference proteome</keyword>
<dbReference type="EMBL" id="CM017627">
    <property type="protein sequence ID" value="TYH74848.1"/>
    <property type="molecule type" value="Genomic_DNA"/>
</dbReference>
<evidence type="ECO:0000256" key="1">
    <source>
        <dbReference type="ARBA" id="ARBA00022821"/>
    </source>
</evidence>
<sequence length="142" mass="16393">MVELVVFVSSNTVGNLATEYASPYLSYFFRFGKIVEEFKIQRKALELKKDRVKNDVDAAIRRTEAIEKDVGDSLTRAENELGVTQILEDEIGHINCSKWCPNWGWRYWLSKKLAKKTLLISKLLETCNFSPIGRKLKYITLT</sequence>